<sequence length="85" mass="9329">MDVNDEEQPLKYAKVQISSLHALKFVHDSLHHTWDSSSQHTRTSNTTIALSLIDFPSSLFVVSTPSPFSPLEAPSVTVSAQPQVP</sequence>
<accession>A0ABU6XGS4</accession>
<dbReference type="EMBL" id="JASCZI010211741">
    <property type="protein sequence ID" value="MED6196345.1"/>
    <property type="molecule type" value="Genomic_DNA"/>
</dbReference>
<organism evidence="1 2">
    <name type="scientific">Stylosanthes scabra</name>
    <dbReference type="NCBI Taxonomy" id="79078"/>
    <lineage>
        <taxon>Eukaryota</taxon>
        <taxon>Viridiplantae</taxon>
        <taxon>Streptophyta</taxon>
        <taxon>Embryophyta</taxon>
        <taxon>Tracheophyta</taxon>
        <taxon>Spermatophyta</taxon>
        <taxon>Magnoliopsida</taxon>
        <taxon>eudicotyledons</taxon>
        <taxon>Gunneridae</taxon>
        <taxon>Pentapetalae</taxon>
        <taxon>rosids</taxon>
        <taxon>fabids</taxon>
        <taxon>Fabales</taxon>
        <taxon>Fabaceae</taxon>
        <taxon>Papilionoideae</taxon>
        <taxon>50 kb inversion clade</taxon>
        <taxon>dalbergioids sensu lato</taxon>
        <taxon>Dalbergieae</taxon>
        <taxon>Pterocarpus clade</taxon>
        <taxon>Stylosanthes</taxon>
    </lineage>
</organism>
<reference evidence="1 2" key="1">
    <citation type="journal article" date="2023" name="Plants (Basel)">
        <title>Bridging the Gap: Combining Genomics and Transcriptomics Approaches to Understand Stylosanthes scabra, an Orphan Legume from the Brazilian Caatinga.</title>
        <authorList>
            <person name="Ferreira-Neto J.R.C."/>
            <person name="da Silva M.D."/>
            <person name="Binneck E."/>
            <person name="de Melo N.F."/>
            <person name="da Silva R.H."/>
            <person name="de Melo A.L.T.M."/>
            <person name="Pandolfi V."/>
            <person name="Bustamante F.O."/>
            <person name="Brasileiro-Vidal A.C."/>
            <person name="Benko-Iseppon A.M."/>
        </authorList>
    </citation>
    <scope>NUCLEOTIDE SEQUENCE [LARGE SCALE GENOMIC DNA]</scope>
    <source>
        <tissue evidence="1">Leaves</tissue>
    </source>
</reference>
<proteinExistence type="predicted"/>
<evidence type="ECO:0000313" key="1">
    <source>
        <dbReference type="EMBL" id="MED6196345.1"/>
    </source>
</evidence>
<evidence type="ECO:0000313" key="2">
    <source>
        <dbReference type="Proteomes" id="UP001341840"/>
    </source>
</evidence>
<dbReference type="Proteomes" id="UP001341840">
    <property type="component" value="Unassembled WGS sequence"/>
</dbReference>
<name>A0ABU6XGS4_9FABA</name>
<comment type="caution">
    <text evidence="1">The sequence shown here is derived from an EMBL/GenBank/DDBJ whole genome shotgun (WGS) entry which is preliminary data.</text>
</comment>
<gene>
    <name evidence="1" type="ORF">PIB30_046642</name>
</gene>
<protein>
    <submittedName>
        <fullName evidence="1">Uncharacterized protein</fullName>
    </submittedName>
</protein>
<keyword evidence="2" id="KW-1185">Reference proteome</keyword>